<gene>
    <name evidence="1" type="ORF">ACH5RR_011956</name>
</gene>
<protein>
    <submittedName>
        <fullName evidence="1">Uncharacterized protein</fullName>
    </submittedName>
</protein>
<accession>A0ABD3A6B8</accession>
<dbReference type="EMBL" id="JBJUIK010000005">
    <property type="protein sequence ID" value="KAL3527300.1"/>
    <property type="molecule type" value="Genomic_DNA"/>
</dbReference>
<dbReference type="AlphaFoldDB" id="A0ABD3A6B8"/>
<reference evidence="1 2" key="1">
    <citation type="submission" date="2024-11" db="EMBL/GenBank/DDBJ databases">
        <title>A near-complete genome assembly of Cinchona calisaya.</title>
        <authorList>
            <person name="Lian D.C."/>
            <person name="Zhao X.W."/>
            <person name="Wei L."/>
        </authorList>
    </citation>
    <scope>NUCLEOTIDE SEQUENCE [LARGE SCALE GENOMIC DNA]</scope>
    <source>
        <tissue evidence="1">Nenye</tissue>
    </source>
</reference>
<evidence type="ECO:0000313" key="2">
    <source>
        <dbReference type="Proteomes" id="UP001630127"/>
    </source>
</evidence>
<comment type="caution">
    <text evidence="1">The sequence shown here is derived from an EMBL/GenBank/DDBJ whole genome shotgun (WGS) entry which is preliminary data.</text>
</comment>
<dbReference type="Proteomes" id="UP001630127">
    <property type="component" value="Unassembled WGS sequence"/>
</dbReference>
<sequence>MKVVGRLIREWEREVRLAGKWMGNGVGDLVEGMRTDYRWGRRKVIRGERSVLADPEEGERGWRGAPAIMIMGSVKKLKV</sequence>
<name>A0ABD3A6B8_9GENT</name>
<keyword evidence="2" id="KW-1185">Reference proteome</keyword>
<proteinExistence type="predicted"/>
<evidence type="ECO:0000313" key="1">
    <source>
        <dbReference type="EMBL" id="KAL3527300.1"/>
    </source>
</evidence>
<organism evidence="1 2">
    <name type="scientific">Cinchona calisaya</name>
    <dbReference type="NCBI Taxonomy" id="153742"/>
    <lineage>
        <taxon>Eukaryota</taxon>
        <taxon>Viridiplantae</taxon>
        <taxon>Streptophyta</taxon>
        <taxon>Embryophyta</taxon>
        <taxon>Tracheophyta</taxon>
        <taxon>Spermatophyta</taxon>
        <taxon>Magnoliopsida</taxon>
        <taxon>eudicotyledons</taxon>
        <taxon>Gunneridae</taxon>
        <taxon>Pentapetalae</taxon>
        <taxon>asterids</taxon>
        <taxon>lamiids</taxon>
        <taxon>Gentianales</taxon>
        <taxon>Rubiaceae</taxon>
        <taxon>Cinchonoideae</taxon>
        <taxon>Cinchoneae</taxon>
        <taxon>Cinchona</taxon>
    </lineage>
</organism>